<evidence type="ECO:0000256" key="5">
    <source>
        <dbReference type="ARBA" id="ARBA00022898"/>
    </source>
</evidence>
<dbReference type="PANTHER" id="PTHR21152:SF40">
    <property type="entry name" value="ALANINE--GLYOXYLATE AMINOTRANSFERASE"/>
    <property type="match status" value="1"/>
</dbReference>
<dbReference type="GO" id="GO:0004760">
    <property type="term" value="F:L-serine-pyruvate transaminase activity"/>
    <property type="evidence" value="ECO:0007669"/>
    <property type="project" value="TreeGrafter"/>
</dbReference>
<dbReference type="InterPro" id="IPR015421">
    <property type="entry name" value="PyrdxlP-dep_Trfase_major"/>
</dbReference>
<name>A0A7C3PPP1_DICTH</name>
<evidence type="ECO:0000256" key="8">
    <source>
        <dbReference type="RuleBase" id="RU004075"/>
    </source>
</evidence>
<comment type="caution">
    <text evidence="11">The sequence shown here is derived from an EMBL/GenBank/DDBJ whole genome shotgun (WGS) entry which is preliminary data.</text>
</comment>
<dbReference type="SUPFAM" id="SSF53383">
    <property type="entry name" value="PLP-dependent transferases"/>
    <property type="match status" value="1"/>
</dbReference>
<feature type="modified residue" description="N6-(pyridoxal phosphate)lysine" evidence="7">
    <location>
        <position position="191"/>
    </location>
</feature>
<keyword evidence="5 7" id="KW-0663">Pyridoxal phosphate</keyword>
<dbReference type="Gene3D" id="3.40.640.10">
    <property type="entry name" value="Type I PLP-dependent aspartate aminotransferase-like (Major domain)"/>
    <property type="match status" value="1"/>
</dbReference>
<feature type="binding site" evidence="6">
    <location>
        <position position="336"/>
    </location>
    <ligand>
        <name>substrate</name>
    </ligand>
</feature>
<dbReference type="PROSITE" id="PS00595">
    <property type="entry name" value="AA_TRANSFER_CLASS_5"/>
    <property type="match status" value="1"/>
</dbReference>
<evidence type="ECO:0000256" key="1">
    <source>
        <dbReference type="ARBA" id="ARBA00001933"/>
    </source>
</evidence>
<feature type="domain" description="Aminotransferase class V" evidence="10">
    <location>
        <begin position="5"/>
        <end position="329"/>
    </location>
</feature>
<dbReference type="FunFam" id="3.40.640.10:FF:000027">
    <property type="entry name" value="Serine--pyruvate aminotransferase, mitochondrial"/>
    <property type="match status" value="1"/>
</dbReference>
<evidence type="ECO:0000256" key="7">
    <source>
        <dbReference type="PIRSR" id="PIRSR000524-50"/>
    </source>
</evidence>
<evidence type="ECO:0000313" key="11">
    <source>
        <dbReference type="EMBL" id="HGK24633.1"/>
    </source>
</evidence>
<evidence type="ECO:0000256" key="2">
    <source>
        <dbReference type="ARBA" id="ARBA00009236"/>
    </source>
</evidence>
<dbReference type="InterPro" id="IPR024169">
    <property type="entry name" value="SP_NH2Trfase/AEP_transaminase"/>
</dbReference>
<dbReference type="PIRSF" id="PIRSF000524">
    <property type="entry name" value="SPT"/>
    <property type="match status" value="1"/>
</dbReference>
<dbReference type="AlphaFoldDB" id="A0A7C3PPP1"/>
<accession>A0A7C3PPP1</accession>
<dbReference type="Pfam" id="PF00266">
    <property type="entry name" value="Aminotran_5"/>
    <property type="match status" value="1"/>
</dbReference>
<comment type="cofactor">
    <cofactor evidence="1 7 9">
        <name>pyridoxal 5'-phosphate</name>
        <dbReference type="ChEBI" id="CHEBI:597326"/>
    </cofactor>
</comment>
<evidence type="ECO:0000256" key="9">
    <source>
        <dbReference type="RuleBase" id="RU004504"/>
    </source>
</evidence>
<dbReference type="InterPro" id="IPR015422">
    <property type="entry name" value="PyrdxlP-dep_Trfase_small"/>
</dbReference>
<dbReference type="InterPro" id="IPR000192">
    <property type="entry name" value="Aminotrans_V_dom"/>
</dbReference>
<dbReference type="PANTHER" id="PTHR21152">
    <property type="entry name" value="AMINOTRANSFERASE CLASS V"/>
    <property type="match status" value="1"/>
</dbReference>
<dbReference type="GO" id="GO:0019265">
    <property type="term" value="P:glycine biosynthetic process, by transamination of glyoxylate"/>
    <property type="evidence" value="ECO:0007669"/>
    <property type="project" value="TreeGrafter"/>
</dbReference>
<keyword evidence="4 11" id="KW-0808">Transferase</keyword>
<dbReference type="InterPro" id="IPR015424">
    <property type="entry name" value="PyrdxlP-dep_Trfase"/>
</dbReference>
<keyword evidence="3 11" id="KW-0032">Aminotransferase</keyword>
<dbReference type="GO" id="GO:0008453">
    <property type="term" value="F:alanine-glyoxylate transaminase activity"/>
    <property type="evidence" value="ECO:0007669"/>
    <property type="project" value="TreeGrafter"/>
</dbReference>
<dbReference type="FunFam" id="3.90.1150.10:FF:000031">
    <property type="entry name" value="Serine--glyoxylate aminotransferase"/>
    <property type="match status" value="1"/>
</dbReference>
<evidence type="ECO:0000256" key="6">
    <source>
        <dbReference type="PIRSR" id="PIRSR000524-1"/>
    </source>
</evidence>
<dbReference type="EMBL" id="DTDV01000023">
    <property type="protein sequence ID" value="HGK24633.1"/>
    <property type="molecule type" value="Genomic_DNA"/>
</dbReference>
<evidence type="ECO:0000256" key="3">
    <source>
        <dbReference type="ARBA" id="ARBA00022576"/>
    </source>
</evidence>
<gene>
    <name evidence="11" type="ORF">ENU78_09460</name>
</gene>
<dbReference type="RefSeq" id="WP_149122364.1">
    <property type="nucleotide sequence ID" value="NZ_VTFL01000001.1"/>
</dbReference>
<organism evidence="11">
    <name type="scientific">Dictyoglomus thermophilum</name>
    <dbReference type="NCBI Taxonomy" id="14"/>
    <lineage>
        <taxon>Bacteria</taxon>
        <taxon>Pseudomonadati</taxon>
        <taxon>Dictyoglomota</taxon>
        <taxon>Dictyoglomia</taxon>
        <taxon>Dictyoglomales</taxon>
        <taxon>Dictyoglomaceae</taxon>
        <taxon>Dictyoglomus</taxon>
    </lineage>
</organism>
<sequence length="385" mass="42016">MPKNYLLIPGPTPVPQDVLLEMAREMVNHRGSEFANVLKTSTELLKKVFKTQNDVLILTASGTGGMEAAVVNFFSQGDPVLVGVCGVFGERFAKICKAYGLNVKTIDCEPGKGVEPEILEKALKENPDVKGVFLTHNETSTGVTNDLKTLAPIVKQNPERLLVVDAVSSLGAIDLPTDDLKVDVVVTASQKALETPPGLAMVSVSELAWKYNEKANLPRFYFDLKQAKKFLEEGATPFTPAVSVVFALRKALENILNRGLEQNFKRHQVLGRAVREAVKALGVTKLLADERWASDTVTPIIPPENINPDELRKYIRTKFGVVLAGGQGVLKGKIFRVGHVGYVEPTDILVAISAIEIALENMGYKGLKGKGTQVAEEIFAEYYKN</sequence>
<proteinExistence type="inferred from homology"/>
<evidence type="ECO:0000259" key="10">
    <source>
        <dbReference type="Pfam" id="PF00266"/>
    </source>
</evidence>
<reference evidence="11" key="1">
    <citation type="journal article" date="2020" name="mSystems">
        <title>Genome- and Community-Level Interaction Insights into Carbon Utilization and Element Cycling Functions of Hydrothermarchaeota in Hydrothermal Sediment.</title>
        <authorList>
            <person name="Zhou Z."/>
            <person name="Liu Y."/>
            <person name="Xu W."/>
            <person name="Pan J."/>
            <person name="Luo Z.H."/>
            <person name="Li M."/>
        </authorList>
    </citation>
    <scope>NUCLEOTIDE SEQUENCE [LARGE SCALE GENOMIC DNA]</scope>
    <source>
        <strain evidence="11">SpSt-70</strain>
    </source>
</reference>
<protein>
    <submittedName>
        <fullName evidence="11">Alanine--glyoxylate aminotransferase family protein</fullName>
    </submittedName>
</protein>
<dbReference type="Gene3D" id="3.90.1150.10">
    <property type="entry name" value="Aspartate Aminotransferase, domain 1"/>
    <property type="match status" value="1"/>
</dbReference>
<dbReference type="InterPro" id="IPR020578">
    <property type="entry name" value="Aminotrans_V_PyrdxlP_BS"/>
</dbReference>
<evidence type="ECO:0000256" key="4">
    <source>
        <dbReference type="ARBA" id="ARBA00022679"/>
    </source>
</evidence>
<comment type="similarity">
    <text evidence="2 8">Belongs to the class-V pyridoxal-phosphate-dependent aminotransferase family.</text>
</comment>